<name>B6UB22_MAIZE</name>
<reference evidence="2" key="1">
    <citation type="journal article" date="2009" name="Plant Mol. Biol.">
        <title>Insights into corn genes derived from large-scale cDNA sequencing.</title>
        <authorList>
            <person name="Alexandrov N.N."/>
            <person name="Brover V.V."/>
            <person name="Freidin S."/>
            <person name="Troukhan M.E."/>
            <person name="Tatarinova T.V."/>
            <person name="Zhang H."/>
            <person name="Swaller T.J."/>
            <person name="Lu Y.P."/>
            <person name="Bouck J."/>
            <person name="Flavell R.B."/>
            <person name="Feldmann K.A."/>
        </authorList>
    </citation>
    <scope>NUCLEOTIDE SEQUENCE</scope>
</reference>
<dbReference type="AlphaFoldDB" id="B6UB22"/>
<evidence type="ECO:0000256" key="1">
    <source>
        <dbReference type="SAM" id="MobiDB-lite"/>
    </source>
</evidence>
<protein>
    <submittedName>
        <fullName evidence="2">Uncharacterized protein</fullName>
    </submittedName>
</protein>
<proteinExistence type="evidence at transcript level"/>
<organism evidence="2">
    <name type="scientific">Zea mays</name>
    <name type="common">Maize</name>
    <dbReference type="NCBI Taxonomy" id="4577"/>
    <lineage>
        <taxon>Eukaryota</taxon>
        <taxon>Viridiplantae</taxon>
        <taxon>Streptophyta</taxon>
        <taxon>Embryophyta</taxon>
        <taxon>Tracheophyta</taxon>
        <taxon>Spermatophyta</taxon>
        <taxon>Magnoliopsida</taxon>
        <taxon>Liliopsida</taxon>
        <taxon>Poales</taxon>
        <taxon>Poaceae</taxon>
        <taxon>PACMAD clade</taxon>
        <taxon>Panicoideae</taxon>
        <taxon>Andropogonodae</taxon>
        <taxon>Andropogoneae</taxon>
        <taxon>Tripsacinae</taxon>
        <taxon>Zea</taxon>
    </lineage>
</organism>
<sequence length="87" mass="9827">MRQPPGPGPRVTAQPCLTSWPVDTRFKSRPGTYHTSSRTMRSVRTDPLPRTRSGSSLPLTTWWTTAPSPLLPLPWPPVRSRLWLPVI</sequence>
<feature type="compositionally biased region" description="Polar residues" evidence="1">
    <location>
        <begin position="33"/>
        <end position="42"/>
    </location>
</feature>
<feature type="region of interest" description="Disordered" evidence="1">
    <location>
        <begin position="28"/>
        <end position="58"/>
    </location>
</feature>
<accession>B6UB22</accession>
<dbReference type="EMBL" id="EU974437">
    <property type="protein sequence ID" value="ACG46555.1"/>
    <property type="molecule type" value="mRNA"/>
</dbReference>
<evidence type="ECO:0000313" key="2">
    <source>
        <dbReference type="EMBL" id="ACG46555.1"/>
    </source>
</evidence>